<dbReference type="SMART" id="SM00326">
    <property type="entry name" value="SH3"/>
    <property type="match status" value="1"/>
</dbReference>
<evidence type="ECO:0000256" key="2">
    <source>
        <dbReference type="PROSITE-ProRule" id="PRU00192"/>
    </source>
</evidence>
<organism evidence="5 6">
    <name type="scientific">Aplysia californica</name>
    <name type="common">California sea hare</name>
    <dbReference type="NCBI Taxonomy" id="6500"/>
    <lineage>
        <taxon>Eukaryota</taxon>
        <taxon>Metazoa</taxon>
        <taxon>Spiralia</taxon>
        <taxon>Lophotrochozoa</taxon>
        <taxon>Mollusca</taxon>
        <taxon>Gastropoda</taxon>
        <taxon>Heterobranchia</taxon>
        <taxon>Euthyneura</taxon>
        <taxon>Tectipleura</taxon>
        <taxon>Aplysiida</taxon>
        <taxon>Aplysioidea</taxon>
        <taxon>Aplysiidae</taxon>
        <taxon>Aplysia</taxon>
    </lineage>
</organism>
<dbReference type="GeneID" id="101846739"/>
<dbReference type="SUPFAM" id="SSF50044">
    <property type="entry name" value="SH3-domain"/>
    <property type="match status" value="1"/>
</dbReference>
<dbReference type="InterPro" id="IPR036028">
    <property type="entry name" value="SH3-like_dom_sf"/>
</dbReference>
<dbReference type="PROSITE" id="PS50002">
    <property type="entry name" value="SH3"/>
    <property type="match status" value="1"/>
</dbReference>
<feature type="domain" description="SH3" evidence="4">
    <location>
        <begin position="1"/>
        <end position="58"/>
    </location>
</feature>
<reference evidence="6" key="1">
    <citation type="submission" date="2025-08" db="UniProtKB">
        <authorList>
            <consortium name="RefSeq"/>
        </authorList>
    </citation>
    <scope>IDENTIFICATION</scope>
</reference>
<evidence type="ECO:0000313" key="5">
    <source>
        <dbReference type="Proteomes" id="UP000694888"/>
    </source>
</evidence>
<dbReference type="Gene3D" id="2.30.30.40">
    <property type="entry name" value="SH3 Domains"/>
    <property type="match status" value="1"/>
</dbReference>
<proteinExistence type="predicted"/>
<feature type="compositionally biased region" description="Low complexity" evidence="3">
    <location>
        <begin position="282"/>
        <end position="293"/>
    </location>
</feature>
<name>A0ABM1VUS0_APLCA</name>
<accession>A0ABM1VUS0</accession>
<sequence>MYRALYAYKSQLPKYLSFEAGDRFTLVDTSVSEQWFLAQNGFGGIGFVPFNYIKKIEATTEQQVKFIDGAMEAIHLQATNSGGQYSHEQRLIMKKLVKHRADVIKSASASEGSSGKSSGRRRPAPAPPVDRSASLDATSGGRPASLGAVGRSATLANPPGTGSNRGDEKRADHKKTSSQSKLDKSSSSRTVDPKRMSLQTENVKKENVVDENVTRSVSLTNNIGQPSSLVSSVSSNASEFTTTDDSYSLENNNPFEMDEPCEDLPPTEQMPEQSSVKDCENASEASSETSSKHSTGRLQSEDDPPPPPVEETCPEQYESQPPPPPCTTADNVAASSREDDVDPLPPPLQSGNMEESYESTASTMSAVNDFELPLDDFPPPPPEVYDDINDEQFAVDNSLPPAPIDLTPTEEISGSVQLFNSSNSEEIQRYKKKAIEECSCDDFQPKFIPDGPFFAQGSLQLPSSHKVKVTKKTRRDPGILTSLLQDDGKGDDLEARKMSVENYEKAQAHGVDVTHADCEEMIGEISVEVF</sequence>
<dbReference type="InterPro" id="IPR001452">
    <property type="entry name" value="SH3_domain"/>
</dbReference>
<feature type="compositionally biased region" description="Low complexity" evidence="3">
    <location>
        <begin position="105"/>
        <end position="117"/>
    </location>
</feature>
<gene>
    <name evidence="6" type="primary">LOC101846739</name>
</gene>
<evidence type="ECO:0000256" key="3">
    <source>
        <dbReference type="SAM" id="MobiDB-lite"/>
    </source>
</evidence>
<evidence type="ECO:0000313" key="6">
    <source>
        <dbReference type="RefSeq" id="XP_035826162.1"/>
    </source>
</evidence>
<feature type="region of interest" description="Disordered" evidence="3">
    <location>
        <begin position="104"/>
        <end position="365"/>
    </location>
</feature>
<feature type="compositionally biased region" description="Polar residues" evidence="3">
    <location>
        <begin position="349"/>
        <end position="365"/>
    </location>
</feature>
<evidence type="ECO:0000256" key="1">
    <source>
        <dbReference type="ARBA" id="ARBA00022443"/>
    </source>
</evidence>
<dbReference type="RefSeq" id="XP_035826162.1">
    <property type="nucleotide sequence ID" value="XM_035970269.1"/>
</dbReference>
<keyword evidence="5" id="KW-1185">Reference proteome</keyword>
<feature type="compositionally biased region" description="Polar residues" evidence="3">
    <location>
        <begin position="214"/>
        <end position="226"/>
    </location>
</feature>
<dbReference type="Proteomes" id="UP000694888">
    <property type="component" value="Unplaced"/>
</dbReference>
<dbReference type="Pfam" id="PF00018">
    <property type="entry name" value="SH3_1"/>
    <property type="match status" value="1"/>
</dbReference>
<evidence type="ECO:0000259" key="4">
    <source>
        <dbReference type="PROSITE" id="PS50002"/>
    </source>
</evidence>
<feature type="compositionally biased region" description="Polar residues" evidence="3">
    <location>
        <begin position="236"/>
        <end position="254"/>
    </location>
</feature>
<keyword evidence="1 2" id="KW-0728">SH3 domain</keyword>
<feature type="compositionally biased region" description="Basic and acidic residues" evidence="3">
    <location>
        <begin position="165"/>
        <end position="195"/>
    </location>
</feature>
<protein>
    <submittedName>
        <fullName evidence="6">Formin-like protein 20</fullName>
    </submittedName>
</protein>